<dbReference type="AlphaFoldDB" id="A0A072TIS9"/>
<evidence type="ECO:0000256" key="11">
    <source>
        <dbReference type="SAM" id="MobiDB-lite"/>
    </source>
</evidence>
<protein>
    <submittedName>
        <fullName evidence="14">Putative transcription factor C2H2 family</fullName>
    </submittedName>
    <submittedName>
        <fullName evidence="13">Zinc-finger of monoamine-oxidase A repressor R1</fullName>
    </submittedName>
</protein>
<evidence type="ECO:0000256" key="6">
    <source>
        <dbReference type="ARBA" id="ARBA00022843"/>
    </source>
</evidence>
<feature type="coiled-coil region" evidence="10">
    <location>
        <begin position="578"/>
        <end position="612"/>
    </location>
</feature>
<dbReference type="InterPro" id="IPR018501">
    <property type="entry name" value="DDT_dom"/>
</dbReference>
<evidence type="ECO:0000313" key="15">
    <source>
        <dbReference type="EnsemblPlants" id="KEH17322"/>
    </source>
</evidence>
<dbReference type="GO" id="GO:0005737">
    <property type="term" value="C:cytoplasm"/>
    <property type="evidence" value="ECO:0007669"/>
    <property type="project" value="UniProtKB-SubCell"/>
</dbReference>
<dbReference type="GO" id="GO:0006355">
    <property type="term" value="P:regulation of DNA-templated transcription"/>
    <property type="evidence" value="ECO:0007669"/>
    <property type="project" value="InterPro"/>
</dbReference>
<dbReference type="GO" id="GO:0008270">
    <property type="term" value="F:zinc ion binding"/>
    <property type="evidence" value="ECO:0007669"/>
    <property type="project" value="UniProtKB-KW"/>
</dbReference>
<keyword evidence="5" id="KW-0597">Phosphoprotein</keyword>
<evidence type="ECO:0000256" key="10">
    <source>
        <dbReference type="SAM" id="Coils"/>
    </source>
</evidence>
<feature type="domain" description="DDT" evidence="12">
    <location>
        <begin position="436"/>
        <end position="501"/>
    </location>
</feature>
<reference evidence="15" key="3">
    <citation type="submission" date="2015-06" db="UniProtKB">
        <authorList>
            <consortium name="EnsemblPlants"/>
        </authorList>
    </citation>
    <scope>IDENTIFICATION</scope>
    <source>
        <strain evidence="15">cv. Jemalong A17</strain>
    </source>
</reference>
<dbReference type="EnsemblPlants" id="KEH17322">
    <property type="protein sequence ID" value="KEH17322"/>
    <property type="gene ID" value="MTR_0024s0330"/>
</dbReference>
<gene>
    <name evidence="15" type="primary">25479750</name>
    <name evidence="13" type="ORF">MTR_0024s0330</name>
    <name evidence="14" type="ORF">MtrunA17_Chr6g0457221</name>
</gene>
<name>A0A072TIS9_MEDTR</name>
<dbReference type="EMBL" id="KL402749">
    <property type="protein sequence ID" value="KEH17322.1"/>
    <property type="molecule type" value="Genomic_DNA"/>
</dbReference>
<dbReference type="Pfam" id="PF10497">
    <property type="entry name" value="zf-4CXXC_R1"/>
    <property type="match status" value="1"/>
</dbReference>
<dbReference type="PANTHER" id="PTHR31169:SF8">
    <property type="entry name" value="ZINC-FINGER DOMAIN OF MONOAMINE-OXIDASE A REPRESSOR R1 PROTEIN"/>
    <property type="match status" value="1"/>
</dbReference>
<proteinExistence type="predicted"/>
<evidence type="ECO:0000256" key="7">
    <source>
        <dbReference type="ARBA" id="ARBA00023015"/>
    </source>
</evidence>
<evidence type="ECO:0000313" key="13">
    <source>
        <dbReference type="EMBL" id="KEH17322.1"/>
    </source>
</evidence>
<dbReference type="OrthoDB" id="1411616at2759"/>
<dbReference type="EMBL" id="PSQE01000006">
    <property type="protein sequence ID" value="RHN50421.1"/>
    <property type="molecule type" value="Genomic_DNA"/>
</dbReference>
<dbReference type="SMART" id="SM00571">
    <property type="entry name" value="DDT"/>
    <property type="match status" value="1"/>
</dbReference>
<dbReference type="Gramene" id="rna34703">
    <property type="protein sequence ID" value="RHN50421.1"/>
    <property type="gene ID" value="gene34703"/>
</dbReference>
<organism evidence="13 16">
    <name type="scientific">Medicago truncatula</name>
    <name type="common">Barrel medic</name>
    <name type="synonym">Medicago tribuloides</name>
    <dbReference type="NCBI Taxonomy" id="3880"/>
    <lineage>
        <taxon>Eukaryota</taxon>
        <taxon>Viridiplantae</taxon>
        <taxon>Streptophyta</taxon>
        <taxon>Embryophyta</taxon>
        <taxon>Tracheophyta</taxon>
        <taxon>Spermatophyta</taxon>
        <taxon>Magnoliopsida</taxon>
        <taxon>eudicotyledons</taxon>
        <taxon>Gunneridae</taxon>
        <taxon>Pentapetalae</taxon>
        <taxon>rosids</taxon>
        <taxon>fabids</taxon>
        <taxon>Fabales</taxon>
        <taxon>Fabaceae</taxon>
        <taxon>Papilionoideae</taxon>
        <taxon>50 kb inversion clade</taxon>
        <taxon>NPAAA clade</taxon>
        <taxon>Hologalegina</taxon>
        <taxon>IRL clade</taxon>
        <taxon>Trifolieae</taxon>
        <taxon>Medicago</taxon>
    </lineage>
</organism>
<keyword evidence="7" id="KW-0805">Transcription regulation</keyword>
<sequence length="735" mass="81670">MEIDSASPELNVKGSDANGKKLNRNNKCGVRVIGNRIYDSANGKTCHQCRQKTRDFSAACKNPRTGKPCQIRFCHKCLLNRYGEKAEEVELLNDWMCPKCRGICNCSFCMKKRGEQPTGILVHSAKASGFNSVSAMLRKKASESLETNNAVVLPIKETTLEKELVVDLFGEPEKLNSLGGNKGLKVENEKTKKVNRKKLKEPTLEKELVVDLSGEPVKQNSVGGNIGLKVENGKTKTMKRKKLKEDTLEKELVVDLSGEPGKQNSVGENIGLKVENEKTKTVKKKKLKETTLGKDRKEYILQEVVLGLSCEPGKENSSGGVNASKVGREKTKKVKRENLKEISNGNSVDDACQNKKSKKPKLSNVVSEGGVKPKADSEMGTKIGENHGTVVIGDGDNAGAKSQTNAKVLHEEKIKEEISFPLGTEMTKILDIEFAPEDVGNALQFLEFCKVFGKALDVKKGEAVAVLRALIRKQNLRRGQNTLVVEFQIKLLTLIVSDSETESSSLTASNGKNSWLKVLEDLITESDAALKEFPADWLNKGISGYYDLDLSKKLILLNFICDEALSTMKLRNFIDDQNARFAEEKKAAKSKVSDAKEKERSLKQKLQDEIANAVVSSGASLSISEHDALLAKIKSEATKAHTELIEAKGTIPKRNRHCDTVRIEPEYLDSNGKTFWKLRSCNDEYAFMLQDLKIHDEDGVEVDEKWFVYGAEQKDEVNKYISSRRHWLPKLTSTF</sequence>
<evidence type="ECO:0000256" key="4">
    <source>
        <dbReference type="ARBA" id="ARBA00022499"/>
    </source>
</evidence>
<evidence type="ECO:0000256" key="1">
    <source>
        <dbReference type="ARBA" id="ARBA00004123"/>
    </source>
</evidence>
<keyword evidence="10" id="KW-0175">Coiled coil</keyword>
<dbReference type="PANTHER" id="PTHR31169">
    <property type="entry name" value="OS05G0300700 PROTEIN"/>
    <property type="match status" value="1"/>
</dbReference>
<evidence type="ECO:0000256" key="3">
    <source>
        <dbReference type="ARBA" id="ARBA00022490"/>
    </source>
</evidence>
<keyword evidence="8" id="KW-0804">Transcription</keyword>
<accession>A0A072TIS9</accession>
<keyword evidence="13" id="KW-0862">Zinc</keyword>
<dbReference type="InterPro" id="IPR018866">
    <property type="entry name" value="Znf-4CXXC_R1"/>
</dbReference>
<dbReference type="PROSITE" id="PS50827">
    <property type="entry name" value="DDT"/>
    <property type="match status" value="1"/>
</dbReference>
<keyword evidence="4" id="KW-1017">Isopeptide bond</keyword>
<keyword evidence="9" id="KW-0539">Nucleus</keyword>
<evidence type="ECO:0000313" key="16">
    <source>
        <dbReference type="Proteomes" id="UP000002051"/>
    </source>
</evidence>
<dbReference type="GO" id="GO:0005634">
    <property type="term" value="C:nucleus"/>
    <property type="evidence" value="ECO:0000318"/>
    <property type="project" value="GO_Central"/>
</dbReference>
<reference evidence="13 16" key="1">
    <citation type="journal article" date="2011" name="Nature">
        <title>The Medicago genome provides insight into the evolution of rhizobial symbioses.</title>
        <authorList>
            <person name="Young N.D."/>
            <person name="Debelle F."/>
            <person name="Oldroyd G.E."/>
            <person name="Geurts R."/>
            <person name="Cannon S.B."/>
            <person name="Udvardi M.K."/>
            <person name="Benedito V.A."/>
            <person name="Mayer K.F."/>
            <person name="Gouzy J."/>
            <person name="Schoof H."/>
            <person name="Van de Peer Y."/>
            <person name="Proost S."/>
            <person name="Cook D.R."/>
            <person name="Meyers B.C."/>
            <person name="Spannagl M."/>
            <person name="Cheung F."/>
            <person name="De Mita S."/>
            <person name="Krishnakumar V."/>
            <person name="Gundlach H."/>
            <person name="Zhou S."/>
            <person name="Mudge J."/>
            <person name="Bharti A.K."/>
            <person name="Murray J.D."/>
            <person name="Naoumkina M.A."/>
            <person name="Rosen B."/>
            <person name="Silverstein K.A."/>
            <person name="Tang H."/>
            <person name="Rombauts S."/>
            <person name="Zhao P.X."/>
            <person name="Zhou P."/>
            <person name="Barbe V."/>
            <person name="Bardou P."/>
            <person name="Bechner M."/>
            <person name="Bellec A."/>
            <person name="Berger A."/>
            <person name="Berges H."/>
            <person name="Bidwell S."/>
            <person name="Bisseling T."/>
            <person name="Choisne N."/>
            <person name="Couloux A."/>
            <person name="Denny R."/>
            <person name="Deshpande S."/>
            <person name="Dai X."/>
            <person name="Doyle J.J."/>
            <person name="Dudez A.M."/>
            <person name="Farmer A.D."/>
            <person name="Fouteau S."/>
            <person name="Franken C."/>
            <person name="Gibelin C."/>
            <person name="Gish J."/>
            <person name="Goldstein S."/>
            <person name="Gonzalez A.J."/>
            <person name="Green P.J."/>
            <person name="Hallab A."/>
            <person name="Hartog M."/>
            <person name="Hua A."/>
            <person name="Humphray S.J."/>
            <person name="Jeong D.H."/>
            <person name="Jing Y."/>
            <person name="Jocker A."/>
            <person name="Kenton S.M."/>
            <person name="Kim D.J."/>
            <person name="Klee K."/>
            <person name="Lai H."/>
            <person name="Lang C."/>
            <person name="Lin S."/>
            <person name="Macmil S.L."/>
            <person name="Magdelenat G."/>
            <person name="Matthews L."/>
            <person name="McCorrison J."/>
            <person name="Monaghan E.L."/>
            <person name="Mun J.H."/>
            <person name="Najar F.Z."/>
            <person name="Nicholson C."/>
            <person name="Noirot C."/>
            <person name="O'Bleness M."/>
            <person name="Paule C.R."/>
            <person name="Poulain J."/>
            <person name="Prion F."/>
            <person name="Qin B."/>
            <person name="Qu C."/>
            <person name="Retzel E.F."/>
            <person name="Riddle C."/>
            <person name="Sallet E."/>
            <person name="Samain S."/>
            <person name="Samson N."/>
            <person name="Sanders I."/>
            <person name="Saurat O."/>
            <person name="Scarpelli C."/>
            <person name="Schiex T."/>
            <person name="Segurens B."/>
            <person name="Severin A.J."/>
            <person name="Sherrier D.J."/>
            <person name="Shi R."/>
            <person name="Sims S."/>
            <person name="Singer S.R."/>
            <person name="Sinharoy S."/>
            <person name="Sterck L."/>
            <person name="Viollet A."/>
            <person name="Wang B.B."/>
            <person name="Wang K."/>
            <person name="Wang M."/>
            <person name="Wang X."/>
            <person name="Warfsmann J."/>
            <person name="Weissenbach J."/>
            <person name="White D.D."/>
            <person name="White J.D."/>
            <person name="Wiley G.B."/>
            <person name="Wincker P."/>
            <person name="Xing Y."/>
            <person name="Yang L."/>
            <person name="Yao Z."/>
            <person name="Ying F."/>
            <person name="Zhai J."/>
            <person name="Zhou L."/>
            <person name="Zuber A."/>
            <person name="Denarie J."/>
            <person name="Dixon R.A."/>
            <person name="May G.D."/>
            <person name="Schwartz D.C."/>
            <person name="Rogers J."/>
            <person name="Quetier F."/>
            <person name="Town C.D."/>
            <person name="Roe B.A."/>
        </authorList>
    </citation>
    <scope>NUCLEOTIDE SEQUENCE [LARGE SCALE GENOMIC DNA]</scope>
    <source>
        <strain evidence="13">A17</strain>
        <strain evidence="15 16">cv. Jemalong A17</strain>
    </source>
</reference>
<dbReference type="KEGG" id="mtr:25479750"/>
<evidence type="ECO:0000256" key="2">
    <source>
        <dbReference type="ARBA" id="ARBA00004496"/>
    </source>
</evidence>
<keyword evidence="16" id="KW-1185">Reference proteome</keyword>
<keyword evidence="13" id="KW-0863">Zinc-finger</keyword>
<comment type="subcellular location">
    <subcellularLocation>
        <location evidence="2">Cytoplasm</location>
    </subcellularLocation>
    <subcellularLocation>
        <location evidence="1">Nucleus</location>
    </subcellularLocation>
</comment>
<evidence type="ECO:0000256" key="5">
    <source>
        <dbReference type="ARBA" id="ARBA00022553"/>
    </source>
</evidence>
<dbReference type="Proteomes" id="UP000002051">
    <property type="component" value="Unassembled WGS sequence"/>
</dbReference>
<evidence type="ECO:0000313" key="14">
    <source>
        <dbReference type="EMBL" id="RHN50421.1"/>
    </source>
</evidence>
<evidence type="ECO:0000259" key="12">
    <source>
        <dbReference type="PROSITE" id="PS50827"/>
    </source>
</evidence>
<feature type="region of interest" description="Disordered" evidence="11">
    <location>
        <begin position="313"/>
        <end position="382"/>
    </location>
</feature>
<dbReference type="InterPro" id="IPR040221">
    <property type="entry name" value="CDCA7/CDA7L"/>
</dbReference>
<dbReference type="Proteomes" id="UP000265566">
    <property type="component" value="Chromosome 6"/>
</dbReference>
<dbReference type="InterPro" id="IPR028942">
    <property type="entry name" value="WHIM1_dom"/>
</dbReference>
<evidence type="ECO:0000256" key="9">
    <source>
        <dbReference type="ARBA" id="ARBA00023242"/>
    </source>
</evidence>
<reference evidence="14" key="4">
    <citation type="journal article" date="2018" name="Nat. Plants">
        <title>Whole-genome landscape of Medicago truncatula symbiotic genes.</title>
        <authorList>
            <person name="Pecrix Y."/>
            <person name="Gamas P."/>
            <person name="Carrere S."/>
        </authorList>
    </citation>
    <scope>NUCLEOTIDE SEQUENCE</scope>
    <source>
        <tissue evidence="14">Leaves</tissue>
    </source>
</reference>
<dbReference type="Pfam" id="PF15612">
    <property type="entry name" value="WHIM1"/>
    <property type="match status" value="1"/>
</dbReference>
<reference evidence="13 16" key="2">
    <citation type="journal article" date="2014" name="BMC Genomics">
        <title>An improved genome release (version Mt4.0) for the model legume Medicago truncatula.</title>
        <authorList>
            <person name="Tang H."/>
            <person name="Krishnakumar V."/>
            <person name="Bidwell S."/>
            <person name="Rosen B."/>
            <person name="Chan A."/>
            <person name="Zhou S."/>
            <person name="Gentzbittel L."/>
            <person name="Childs K.L."/>
            <person name="Yandell M."/>
            <person name="Gundlach H."/>
            <person name="Mayer K.F."/>
            <person name="Schwartz D.C."/>
            <person name="Town C.D."/>
        </authorList>
    </citation>
    <scope>GENOME REANNOTATION</scope>
    <source>
        <strain evidence="13">A17</strain>
        <strain evidence="15 16">cv. Jemalong A17</strain>
    </source>
</reference>
<evidence type="ECO:0000256" key="8">
    <source>
        <dbReference type="ARBA" id="ARBA00023163"/>
    </source>
</evidence>
<keyword evidence="3" id="KW-0963">Cytoplasm</keyword>
<dbReference type="HOGENOM" id="CLU_011253_4_0_1"/>
<keyword evidence="6" id="KW-0832">Ubl conjugation</keyword>
<keyword evidence="13" id="KW-0479">Metal-binding</keyword>